<evidence type="ECO:0000256" key="1">
    <source>
        <dbReference type="ARBA" id="ARBA00022598"/>
    </source>
</evidence>
<reference evidence="6 7" key="1">
    <citation type="submission" date="2016-11" db="EMBL/GenBank/DDBJ databases">
        <authorList>
            <person name="Jaros S."/>
            <person name="Januszkiewicz K."/>
            <person name="Wedrychowicz H."/>
        </authorList>
    </citation>
    <scope>NUCLEOTIDE SEQUENCE [LARGE SCALE GENOMIC DNA]</scope>
    <source>
        <strain evidence="6 7">DSM 44523</strain>
    </source>
</reference>
<dbReference type="Pfam" id="PF18603">
    <property type="entry name" value="LAL_C2"/>
    <property type="match status" value="1"/>
</dbReference>
<dbReference type="PROSITE" id="PS50975">
    <property type="entry name" value="ATP_GRASP"/>
    <property type="match status" value="1"/>
</dbReference>
<evidence type="ECO:0000313" key="6">
    <source>
        <dbReference type="EMBL" id="SHF87981.1"/>
    </source>
</evidence>
<dbReference type="GO" id="GO:0046872">
    <property type="term" value="F:metal ion binding"/>
    <property type="evidence" value="ECO:0007669"/>
    <property type="project" value="InterPro"/>
</dbReference>
<dbReference type="PANTHER" id="PTHR43585:SF2">
    <property type="entry name" value="ATP-GRASP ENZYME FSQD"/>
    <property type="match status" value="1"/>
</dbReference>
<dbReference type="AlphaFoldDB" id="A0A1M5FA84"/>
<name>A0A1M5FA84_STRHI</name>
<keyword evidence="2 4" id="KW-0547">Nucleotide-binding</keyword>
<dbReference type="Gene3D" id="3.30.470.20">
    <property type="entry name" value="ATP-grasp fold, B domain"/>
    <property type="match status" value="1"/>
</dbReference>
<dbReference type="EMBL" id="FQVN01000005">
    <property type="protein sequence ID" value="SHF87981.1"/>
    <property type="molecule type" value="Genomic_DNA"/>
</dbReference>
<gene>
    <name evidence="6" type="ORF">SAMN05444320_105325</name>
</gene>
<keyword evidence="7" id="KW-1185">Reference proteome</keyword>
<dbReference type="RefSeq" id="WP_073484441.1">
    <property type="nucleotide sequence ID" value="NZ_FQVN01000005.1"/>
</dbReference>
<protein>
    <submittedName>
        <fullName evidence="6">Biotin carboxylase</fullName>
    </submittedName>
</protein>
<dbReference type="InterPro" id="IPR040570">
    <property type="entry name" value="LAL_C2"/>
</dbReference>
<dbReference type="InterPro" id="IPR011761">
    <property type="entry name" value="ATP-grasp"/>
</dbReference>
<accession>A0A1M5FA84</accession>
<dbReference type="STRING" id="2017.SAMN05444320_105325"/>
<dbReference type="PANTHER" id="PTHR43585">
    <property type="entry name" value="FUMIPYRROLE BIOSYNTHESIS PROTEIN C"/>
    <property type="match status" value="1"/>
</dbReference>
<evidence type="ECO:0000313" key="7">
    <source>
        <dbReference type="Proteomes" id="UP000184501"/>
    </source>
</evidence>
<dbReference type="Proteomes" id="UP000184501">
    <property type="component" value="Unassembled WGS sequence"/>
</dbReference>
<evidence type="ECO:0000256" key="3">
    <source>
        <dbReference type="ARBA" id="ARBA00022840"/>
    </source>
</evidence>
<evidence type="ECO:0000256" key="2">
    <source>
        <dbReference type="ARBA" id="ARBA00022741"/>
    </source>
</evidence>
<keyword evidence="3 4" id="KW-0067">ATP-binding</keyword>
<dbReference type="InterPro" id="IPR052032">
    <property type="entry name" value="ATP-dep_AA_Ligase"/>
</dbReference>
<feature type="domain" description="ATP-grasp" evidence="5">
    <location>
        <begin position="122"/>
        <end position="310"/>
    </location>
</feature>
<proteinExistence type="predicted"/>
<evidence type="ECO:0000256" key="4">
    <source>
        <dbReference type="PROSITE-ProRule" id="PRU00409"/>
    </source>
</evidence>
<sequence>MSERPVLLLVDGWPLSFCRHVIRRDDVDLVLLRFAAHRALFPDSYLDETAHLPAFWVRDDVPLAEEVARYHDMTARIGRRPTFFCNPSEPAQEIAHDFARRAGLPHLTEQQVRWVRNKAAMKDRFRELGLATADHRVVATTAEVKEFGRSHGWPVVVKPVDSFACIDTFLVRDDRDVDRLDLAPARSWMVEEYVGGQEWENCALVLDGAVLDVWPSAMPARPLSIVDGAINANISLGSGEGPDVDLRGLTQRIVTGMGLDHGYLHMEFFVDRGRVLVGEVGLRLAGCEIPANHGHAYGFDVFAATLDVYLGRRPDLAYRSRRCVGDLLLPLPESGRVNHITGEEELLAMPGVIEAVLRHGPGDVVTARRMSHNSAGYAHVAGESAEEVERRMRQVLDRFRIDIEPVGPPAVAAR</sequence>
<organism evidence="6 7">
    <name type="scientific">Streptoalloteichus hindustanus</name>
    <dbReference type="NCBI Taxonomy" id="2017"/>
    <lineage>
        <taxon>Bacteria</taxon>
        <taxon>Bacillati</taxon>
        <taxon>Actinomycetota</taxon>
        <taxon>Actinomycetes</taxon>
        <taxon>Pseudonocardiales</taxon>
        <taxon>Pseudonocardiaceae</taxon>
        <taxon>Streptoalloteichus</taxon>
    </lineage>
</organism>
<evidence type="ECO:0000259" key="5">
    <source>
        <dbReference type="PROSITE" id="PS50975"/>
    </source>
</evidence>
<dbReference type="GO" id="GO:0016874">
    <property type="term" value="F:ligase activity"/>
    <property type="evidence" value="ECO:0007669"/>
    <property type="project" value="UniProtKB-KW"/>
</dbReference>
<dbReference type="GO" id="GO:0005524">
    <property type="term" value="F:ATP binding"/>
    <property type="evidence" value="ECO:0007669"/>
    <property type="project" value="UniProtKB-UniRule"/>
</dbReference>
<keyword evidence="1" id="KW-0436">Ligase</keyword>
<dbReference type="SUPFAM" id="SSF56059">
    <property type="entry name" value="Glutathione synthetase ATP-binding domain-like"/>
    <property type="match status" value="1"/>
</dbReference>
<dbReference type="OrthoDB" id="24041at2"/>